<dbReference type="InterPro" id="IPR004794">
    <property type="entry name" value="Eubact_RibD"/>
</dbReference>
<dbReference type="NCBIfam" id="TIGR00227">
    <property type="entry name" value="ribD_Cterm"/>
    <property type="match status" value="1"/>
</dbReference>
<feature type="binding site" evidence="15">
    <location>
        <position position="164"/>
    </location>
    <ligand>
        <name>NADP(+)</name>
        <dbReference type="ChEBI" id="CHEBI:58349"/>
    </ligand>
</feature>
<dbReference type="PROSITE" id="PS00903">
    <property type="entry name" value="CYT_DCMP_DEAMINASES_1"/>
    <property type="match status" value="1"/>
</dbReference>
<dbReference type="Gene3D" id="3.40.140.10">
    <property type="entry name" value="Cytidine Deaminase, domain 2"/>
    <property type="match status" value="1"/>
</dbReference>
<evidence type="ECO:0000256" key="6">
    <source>
        <dbReference type="ARBA" id="ARBA00022619"/>
    </source>
</evidence>
<evidence type="ECO:0000256" key="2">
    <source>
        <dbReference type="ARBA" id="ARBA00004882"/>
    </source>
</evidence>
<evidence type="ECO:0000256" key="12">
    <source>
        <dbReference type="ARBA" id="ARBA00023268"/>
    </source>
</evidence>
<feature type="binding site" evidence="15">
    <location>
        <position position="235"/>
    </location>
    <ligand>
        <name>NADP(+)</name>
        <dbReference type="ChEBI" id="CHEBI:58349"/>
    </ligand>
</feature>
<evidence type="ECO:0000256" key="10">
    <source>
        <dbReference type="ARBA" id="ARBA00022857"/>
    </source>
</evidence>
<dbReference type="GO" id="GO:0009231">
    <property type="term" value="P:riboflavin biosynthetic process"/>
    <property type="evidence" value="ECO:0007669"/>
    <property type="project" value="UniProtKB-UniPathway"/>
</dbReference>
<dbReference type="UniPathway" id="UPA00275">
    <property type="reaction ID" value="UER00401"/>
</dbReference>
<evidence type="ECO:0000256" key="4">
    <source>
        <dbReference type="ARBA" id="ARBA00005259"/>
    </source>
</evidence>
<dbReference type="InterPro" id="IPR016193">
    <property type="entry name" value="Cytidine_deaminase-like"/>
</dbReference>
<accession>A0A1H8V1Q7</accession>
<proteinExistence type="inferred from homology"/>
<protein>
    <recommendedName>
        <fullName evidence="13">Riboflavin biosynthesis protein RibD</fullName>
    </recommendedName>
    <domain>
        <recommendedName>
            <fullName evidence="13">Diaminohydroxyphosphoribosylaminopyrimidine deaminase</fullName>
            <shortName evidence="13">DRAP deaminase</shortName>
            <ecNumber evidence="13">3.5.4.26</ecNumber>
        </recommendedName>
        <alternativeName>
            <fullName evidence="13">Riboflavin-specific deaminase</fullName>
        </alternativeName>
    </domain>
    <domain>
        <recommendedName>
            <fullName evidence="13">5-amino-6-(5-phosphoribosylamino)uracil reductase</fullName>
            <ecNumber evidence="13">1.1.1.193</ecNumber>
        </recommendedName>
        <alternativeName>
            <fullName evidence="13">HTP reductase</fullName>
        </alternativeName>
    </domain>
</protein>
<dbReference type="PROSITE" id="PS51747">
    <property type="entry name" value="CYT_DCMP_DEAMINASES_2"/>
    <property type="match status" value="1"/>
</dbReference>
<evidence type="ECO:0000256" key="9">
    <source>
        <dbReference type="ARBA" id="ARBA00022833"/>
    </source>
</evidence>
<evidence type="ECO:0000256" key="5">
    <source>
        <dbReference type="ARBA" id="ARBA00007417"/>
    </source>
</evidence>
<feature type="binding site" evidence="16">
    <location>
        <position position="94"/>
    </location>
    <ligand>
        <name>Zn(2+)</name>
        <dbReference type="ChEBI" id="CHEBI:29105"/>
        <note>catalytic</note>
    </ligand>
</feature>
<keyword evidence="10 13" id="KW-0521">NADP</keyword>
<keyword evidence="9 13" id="KW-0862">Zinc</keyword>
<keyword evidence="8 13" id="KW-0378">Hydrolase</keyword>
<dbReference type="RefSeq" id="WP_245754049.1">
    <property type="nucleotide sequence ID" value="NZ_FOEG01000009.1"/>
</dbReference>
<dbReference type="EC" id="1.1.1.193" evidence="13"/>
<evidence type="ECO:0000256" key="3">
    <source>
        <dbReference type="ARBA" id="ARBA00004910"/>
    </source>
</evidence>
<evidence type="ECO:0000256" key="8">
    <source>
        <dbReference type="ARBA" id="ARBA00022801"/>
    </source>
</evidence>
<keyword evidence="19" id="KW-1185">Reference proteome</keyword>
<dbReference type="CDD" id="cd01284">
    <property type="entry name" value="Riboflavin_deaminase-reductase"/>
    <property type="match status" value="1"/>
</dbReference>
<dbReference type="Gene3D" id="3.40.430.10">
    <property type="entry name" value="Dihydrofolate Reductase, subunit A"/>
    <property type="match status" value="1"/>
</dbReference>
<comment type="similarity">
    <text evidence="5 13">In the C-terminal section; belongs to the HTP reductase family.</text>
</comment>
<name>A0A1H8V1Q7_9GAMM</name>
<comment type="pathway">
    <text evidence="3 13">Cofactor biosynthesis; riboflavin biosynthesis; 5-amino-6-(D-ribitylamino)uracil from GTP: step 3/4.</text>
</comment>
<feature type="binding site" evidence="15">
    <location>
        <position position="210"/>
    </location>
    <ligand>
        <name>NADP(+)</name>
        <dbReference type="ChEBI" id="CHEBI:58349"/>
    </ligand>
</feature>
<dbReference type="Proteomes" id="UP000199657">
    <property type="component" value="Unassembled WGS sequence"/>
</dbReference>
<feature type="binding site" evidence="16">
    <location>
        <position position="85"/>
    </location>
    <ligand>
        <name>Zn(2+)</name>
        <dbReference type="ChEBI" id="CHEBI:29105"/>
        <note>catalytic</note>
    </ligand>
</feature>
<dbReference type="InterPro" id="IPR024072">
    <property type="entry name" value="DHFR-like_dom_sf"/>
</dbReference>
<comment type="catalytic activity">
    <reaction evidence="13">
        <text>2,5-diamino-6-hydroxy-4-(5-phosphoribosylamino)-pyrimidine + H2O + H(+) = 5-amino-6-(5-phospho-D-ribosylamino)uracil + NH4(+)</text>
        <dbReference type="Rhea" id="RHEA:21868"/>
        <dbReference type="ChEBI" id="CHEBI:15377"/>
        <dbReference type="ChEBI" id="CHEBI:15378"/>
        <dbReference type="ChEBI" id="CHEBI:28938"/>
        <dbReference type="ChEBI" id="CHEBI:58453"/>
        <dbReference type="ChEBI" id="CHEBI:58614"/>
        <dbReference type="EC" id="3.5.4.26"/>
    </reaction>
</comment>
<keyword evidence="12" id="KW-0511">Multifunctional enzyme</keyword>
<reference evidence="18 19" key="1">
    <citation type="submission" date="2016-10" db="EMBL/GenBank/DDBJ databases">
        <authorList>
            <person name="de Groot N.N."/>
        </authorList>
    </citation>
    <scope>NUCLEOTIDE SEQUENCE [LARGE SCALE GENOMIC DNA]</scope>
    <source>
        <strain evidence="18 19">CGMCC 1.6291</strain>
    </source>
</reference>
<feature type="binding site" evidence="15">
    <location>
        <position position="206"/>
    </location>
    <ligand>
        <name>substrate</name>
    </ligand>
</feature>
<dbReference type="GO" id="GO:0050661">
    <property type="term" value="F:NADP binding"/>
    <property type="evidence" value="ECO:0007669"/>
    <property type="project" value="InterPro"/>
</dbReference>
<dbReference type="InterPro" id="IPR002734">
    <property type="entry name" value="RibDG_C"/>
</dbReference>
<dbReference type="NCBIfam" id="TIGR00326">
    <property type="entry name" value="eubact_ribD"/>
    <property type="match status" value="1"/>
</dbReference>
<sequence>MTPPPIDHRCASDHRWMARALQLARHGLWTARPNPRVGCVIVRDGENVGEGWHVRAGEAHAEVNALNAAGEAAAGATAYVTLEPCSHHGRTPPCVDALIAAGVSRVVVAAADPNPAVSGRGLARLREAGIQVTEGVAEGNAVALNAGFMRRMTDGRPWVRAKLAASLDGRTAMASGESRWITGSAARADVHRWRARSCAVVTGRGTVVADDPAMTVRDVADPASVPPPLRVVLDSGLRMPADAAMLRQPGPVLILTASDDARRRAALEAAGAEVEKLPAGPHGLDLEAALLALGRRQVNEVLVEAGPTLVGAFVAAALVDELILYQAPHLMGHEGRALLHLPGLERMAQRLPLRLLDVRQLGDDIRIVARPDHGQED</sequence>
<keyword evidence="7 13" id="KW-0479">Metal-binding</keyword>
<comment type="function">
    <text evidence="1 13">Converts 2,5-diamino-6-(ribosylamino)-4(3h)-pyrimidinone 5'-phosphate into 5-amino-6-(ribosylamino)-2,4(1h,3h)-pyrimidinedione 5'-phosphate.</text>
</comment>
<feature type="binding site" evidence="15">
    <location>
        <position position="217"/>
    </location>
    <ligand>
        <name>substrate</name>
    </ligand>
</feature>
<dbReference type="STRING" id="406100.SAMN04488052_10966"/>
<evidence type="ECO:0000256" key="1">
    <source>
        <dbReference type="ARBA" id="ARBA00002151"/>
    </source>
</evidence>
<dbReference type="PANTHER" id="PTHR38011:SF7">
    <property type="entry name" value="2,5-DIAMINO-6-RIBOSYLAMINO-4(3H)-PYRIMIDINONE 5'-PHOSPHATE REDUCTASE"/>
    <property type="match status" value="1"/>
</dbReference>
<dbReference type="SUPFAM" id="SSF53597">
    <property type="entry name" value="Dihydrofolate reductase-like"/>
    <property type="match status" value="1"/>
</dbReference>
<dbReference type="GO" id="GO:0008703">
    <property type="term" value="F:5-amino-6-(5-phosphoribosylamino)uracil reductase activity"/>
    <property type="evidence" value="ECO:0007669"/>
    <property type="project" value="UniProtKB-EC"/>
</dbReference>
<evidence type="ECO:0000259" key="17">
    <source>
        <dbReference type="PROSITE" id="PS51747"/>
    </source>
</evidence>
<evidence type="ECO:0000256" key="15">
    <source>
        <dbReference type="PIRSR" id="PIRSR006769-2"/>
    </source>
</evidence>
<dbReference type="GO" id="GO:0008270">
    <property type="term" value="F:zinc ion binding"/>
    <property type="evidence" value="ECO:0007669"/>
    <property type="project" value="InterPro"/>
</dbReference>
<organism evidence="18 19">
    <name type="scientific">Aquisalimonas asiatica</name>
    <dbReference type="NCBI Taxonomy" id="406100"/>
    <lineage>
        <taxon>Bacteria</taxon>
        <taxon>Pseudomonadati</taxon>
        <taxon>Pseudomonadota</taxon>
        <taxon>Gammaproteobacteria</taxon>
        <taxon>Chromatiales</taxon>
        <taxon>Ectothiorhodospiraceae</taxon>
        <taxon>Aquisalimonas</taxon>
    </lineage>
</organism>
<dbReference type="AlphaFoldDB" id="A0A1H8V1Q7"/>
<dbReference type="SUPFAM" id="SSF53927">
    <property type="entry name" value="Cytidine deaminase-like"/>
    <property type="match status" value="1"/>
</dbReference>
<comment type="catalytic activity">
    <reaction evidence="13">
        <text>5-amino-6-(5-phospho-D-ribitylamino)uracil + NADP(+) = 5-amino-6-(5-phospho-D-ribosylamino)uracil + NADPH + H(+)</text>
        <dbReference type="Rhea" id="RHEA:17845"/>
        <dbReference type="ChEBI" id="CHEBI:15378"/>
        <dbReference type="ChEBI" id="CHEBI:57783"/>
        <dbReference type="ChEBI" id="CHEBI:58349"/>
        <dbReference type="ChEBI" id="CHEBI:58421"/>
        <dbReference type="ChEBI" id="CHEBI:58453"/>
        <dbReference type="EC" id="1.1.1.193"/>
    </reaction>
</comment>
<evidence type="ECO:0000313" key="18">
    <source>
        <dbReference type="EMBL" id="SEP09359.1"/>
    </source>
</evidence>
<dbReference type="InterPro" id="IPR011549">
    <property type="entry name" value="RibD_C"/>
</dbReference>
<evidence type="ECO:0000256" key="13">
    <source>
        <dbReference type="PIRNR" id="PIRNR006769"/>
    </source>
</evidence>
<feature type="binding site" evidence="16">
    <location>
        <position position="60"/>
    </location>
    <ligand>
        <name>Zn(2+)</name>
        <dbReference type="ChEBI" id="CHEBI:29105"/>
        <note>catalytic</note>
    </ligand>
</feature>
<evidence type="ECO:0000256" key="14">
    <source>
        <dbReference type="PIRSR" id="PIRSR006769-1"/>
    </source>
</evidence>
<comment type="pathway">
    <text evidence="2 13">Cofactor biosynthesis; riboflavin biosynthesis; 5-amino-6-(D-ribitylamino)uracil from GTP: step 2/4.</text>
</comment>
<feature type="binding site" evidence="15">
    <location>
        <begin position="306"/>
        <end position="312"/>
    </location>
    <ligand>
        <name>NADP(+)</name>
        <dbReference type="ChEBI" id="CHEBI:58349"/>
    </ligand>
</feature>
<evidence type="ECO:0000256" key="11">
    <source>
        <dbReference type="ARBA" id="ARBA00023002"/>
    </source>
</evidence>
<dbReference type="InterPro" id="IPR050765">
    <property type="entry name" value="Riboflavin_Biosynth_HTPR"/>
</dbReference>
<feature type="domain" description="CMP/dCMP-type deaminase" evidence="17">
    <location>
        <begin position="11"/>
        <end position="133"/>
    </location>
</feature>
<feature type="binding site" evidence="15">
    <location>
        <position position="194"/>
    </location>
    <ligand>
        <name>substrate</name>
    </ligand>
</feature>
<feature type="binding site" evidence="15">
    <location>
        <position position="180"/>
    </location>
    <ligand>
        <name>NADP(+)</name>
        <dbReference type="ChEBI" id="CHEBI:58349"/>
    </ligand>
</feature>
<gene>
    <name evidence="18" type="ORF">SAMN04488052_10966</name>
</gene>
<dbReference type="PIRSF" id="PIRSF006769">
    <property type="entry name" value="RibD"/>
    <property type="match status" value="1"/>
</dbReference>
<keyword evidence="6 13" id="KW-0686">Riboflavin biosynthesis</keyword>
<evidence type="ECO:0000313" key="19">
    <source>
        <dbReference type="Proteomes" id="UP000199657"/>
    </source>
</evidence>
<dbReference type="PANTHER" id="PTHR38011">
    <property type="entry name" value="DIHYDROFOLATE REDUCTASE FAMILY PROTEIN (AFU_ORTHOLOGUE AFUA_8G06820)"/>
    <property type="match status" value="1"/>
</dbReference>
<comment type="cofactor">
    <cofactor evidence="13 16">
        <name>Zn(2+)</name>
        <dbReference type="ChEBI" id="CHEBI:29105"/>
    </cofactor>
    <text evidence="13 16">Binds 1 zinc ion.</text>
</comment>
<feature type="active site" description="Proton donor" evidence="14">
    <location>
        <position position="62"/>
    </location>
</feature>
<dbReference type="GO" id="GO:0008835">
    <property type="term" value="F:diaminohydroxyphosphoribosylaminopyrimidine deaminase activity"/>
    <property type="evidence" value="ECO:0007669"/>
    <property type="project" value="UniProtKB-EC"/>
</dbReference>
<dbReference type="FunFam" id="3.40.140.10:FF:000025">
    <property type="entry name" value="Riboflavin biosynthesis protein RibD"/>
    <property type="match status" value="1"/>
</dbReference>
<feature type="binding site" evidence="15">
    <location>
        <position position="178"/>
    </location>
    <ligand>
        <name>substrate</name>
    </ligand>
</feature>
<evidence type="ECO:0000256" key="16">
    <source>
        <dbReference type="PIRSR" id="PIRSR006769-3"/>
    </source>
</evidence>
<feature type="binding site" evidence="15">
    <location>
        <position position="304"/>
    </location>
    <ligand>
        <name>substrate</name>
    </ligand>
</feature>
<comment type="similarity">
    <text evidence="4 13">In the N-terminal section; belongs to the cytidine and deoxycytidylate deaminase family.</text>
</comment>
<dbReference type="Pfam" id="PF01872">
    <property type="entry name" value="RibD_C"/>
    <property type="match status" value="1"/>
</dbReference>
<dbReference type="Pfam" id="PF00383">
    <property type="entry name" value="dCMP_cyt_deam_1"/>
    <property type="match status" value="1"/>
</dbReference>
<dbReference type="InterPro" id="IPR016192">
    <property type="entry name" value="APOBEC/CMP_deaminase_Zn-bd"/>
</dbReference>
<dbReference type="InterPro" id="IPR002125">
    <property type="entry name" value="CMP_dCMP_dom"/>
</dbReference>
<keyword evidence="11 13" id="KW-0560">Oxidoreductase</keyword>
<dbReference type="EMBL" id="FOEG01000009">
    <property type="protein sequence ID" value="SEP09359.1"/>
    <property type="molecule type" value="Genomic_DNA"/>
</dbReference>
<dbReference type="EC" id="3.5.4.26" evidence="13"/>
<evidence type="ECO:0000256" key="7">
    <source>
        <dbReference type="ARBA" id="ARBA00022723"/>
    </source>
</evidence>